<reference evidence="8 9" key="1">
    <citation type="submission" date="2019-12" db="EMBL/GenBank/DDBJ databases">
        <title>Corynebacterium sp. nov., isolated from feces of the Anser Albifrons in China.</title>
        <authorList>
            <person name="Liu Q."/>
        </authorList>
    </citation>
    <scope>NUCLEOTIDE SEQUENCE [LARGE SCALE GENOMIC DNA]</scope>
    <source>
        <strain evidence="8 9">4H37-19</strain>
    </source>
</reference>
<dbReference type="KEGG" id="cpoy:GP475_11000"/>
<dbReference type="EMBL" id="CP046884">
    <property type="protein sequence ID" value="QNQ91097.1"/>
    <property type="molecule type" value="Genomic_DNA"/>
</dbReference>
<feature type="transmembrane region" description="Helical" evidence="7">
    <location>
        <begin position="7"/>
        <end position="24"/>
    </location>
</feature>
<dbReference type="PANTHER" id="PTHR30106:SF2">
    <property type="entry name" value="UPF0324 INNER MEMBRANE PROTEIN YEIH"/>
    <property type="match status" value="1"/>
</dbReference>
<keyword evidence="6 7" id="KW-0472">Membrane</keyword>
<name>A0A7H0SRC2_9CORY</name>
<evidence type="ECO:0000256" key="6">
    <source>
        <dbReference type="ARBA" id="ARBA00023136"/>
    </source>
</evidence>
<sequence>MTRTPGLLLAALGAFIAIIADLLLSKITGISLSIMIAIILGMIVGNFVTLPENTKPGLSFASGPILKLGVALLGLSISITEVLNLGWRALLTIIGVVAAGFLATFLFSRFMGLSREHSLLIGAGCSICGAAAISAVQGVLPRRKEHEFITAVAVIVILGTIMIAVGPAISAAMNWGPISAGIFIGGSTHEVGQVVAAGGIAGAAVLPIAATVKVGRVLLLAPVMAILSAIERRRADSSDTHLPPLVPTFIIGFIVLVLVRTFLPVPEILLHVVDTIRGWLFAAAMFALGTGATVRTVKTAGLQPFAFGGVISLVVIVVSALGAIL</sequence>
<evidence type="ECO:0000313" key="8">
    <source>
        <dbReference type="EMBL" id="QNQ91097.1"/>
    </source>
</evidence>
<dbReference type="AlphaFoldDB" id="A0A7H0SRC2"/>
<feature type="transmembrane region" description="Helical" evidence="7">
    <location>
        <begin position="148"/>
        <end position="170"/>
    </location>
</feature>
<proteinExistence type="inferred from homology"/>
<evidence type="ECO:0000256" key="5">
    <source>
        <dbReference type="ARBA" id="ARBA00022989"/>
    </source>
</evidence>
<comment type="similarity">
    <text evidence="2">Belongs to the UPF0324 family.</text>
</comment>
<keyword evidence="5 7" id="KW-1133">Transmembrane helix</keyword>
<dbReference type="GO" id="GO:0005886">
    <property type="term" value="C:plasma membrane"/>
    <property type="evidence" value="ECO:0007669"/>
    <property type="project" value="UniProtKB-SubCell"/>
</dbReference>
<keyword evidence="4 7" id="KW-0812">Transmembrane</keyword>
<evidence type="ECO:0000256" key="2">
    <source>
        <dbReference type="ARBA" id="ARBA00007977"/>
    </source>
</evidence>
<gene>
    <name evidence="8" type="ORF">GP475_11000</name>
</gene>
<dbReference type="RefSeq" id="WP_187974410.1">
    <property type="nucleotide sequence ID" value="NZ_CP046884.1"/>
</dbReference>
<accession>A0A7H0SRC2</accession>
<comment type="subcellular location">
    <subcellularLocation>
        <location evidence="1">Cell membrane</location>
        <topology evidence="1">Multi-pass membrane protein</topology>
    </subcellularLocation>
</comment>
<dbReference type="Pfam" id="PF03601">
    <property type="entry name" value="Cons_hypoth698"/>
    <property type="match status" value="1"/>
</dbReference>
<organism evidence="8 9">
    <name type="scientific">Corynebacterium poyangense</name>
    <dbReference type="NCBI Taxonomy" id="2684405"/>
    <lineage>
        <taxon>Bacteria</taxon>
        <taxon>Bacillati</taxon>
        <taxon>Actinomycetota</taxon>
        <taxon>Actinomycetes</taxon>
        <taxon>Mycobacteriales</taxon>
        <taxon>Corynebacteriaceae</taxon>
        <taxon>Corynebacterium</taxon>
    </lineage>
</organism>
<feature type="transmembrane region" description="Helical" evidence="7">
    <location>
        <begin position="119"/>
        <end position="136"/>
    </location>
</feature>
<feature type="transmembrane region" description="Helical" evidence="7">
    <location>
        <begin position="85"/>
        <end position="107"/>
    </location>
</feature>
<feature type="transmembrane region" description="Helical" evidence="7">
    <location>
        <begin position="305"/>
        <end position="324"/>
    </location>
</feature>
<feature type="transmembrane region" description="Helical" evidence="7">
    <location>
        <begin position="30"/>
        <end position="50"/>
    </location>
</feature>
<protein>
    <submittedName>
        <fullName evidence="8">Putative sulfate exporter family transporter</fullName>
    </submittedName>
</protein>
<evidence type="ECO:0000256" key="7">
    <source>
        <dbReference type="SAM" id="Phobius"/>
    </source>
</evidence>
<dbReference type="Proteomes" id="UP000516320">
    <property type="component" value="Chromosome"/>
</dbReference>
<dbReference type="InterPro" id="IPR018383">
    <property type="entry name" value="UPF0324_pro"/>
</dbReference>
<evidence type="ECO:0000256" key="4">
    <source>
        <dbReference type="ARBA" id="ARBA00022692"/>
    </source>
</evidence>
<evidence type="ECO:0000256" key="3">
    <source>
        <dbReference type="ARBA" id="ARBA00022475"/>
    </source>
</evidence>
<evidence type="ECO:0000313" key="9">
    <source>
        <dbReference type="Proteomes" id="UP000516320"/>
    </source>
</evidence>
<evidence type="ECO:0000256" key="1">
    <source>
        <dbReference type="ARBA" id="ARBA00004651"/>
    </source>
</evidence>
<keyword evidence="3" id="KW-1003">Cell membrane</keyword>
<keyword evidence="9" id="KW-1185">Reference proteome</keyword>
<feature type="transmembrane region" description="Helical" evidence="7">
    <location>
        <begin position="242"/>
        <end position="263"/>
    </location>
</feature>
<dbReference type="PANTHER" id="PTHR30106">
    <property type="entry name" value="INNER MEMBRANE PROTEIN YEIH-RELATED"/>
    <property type="match status" value="1"/>
</dbReference>
<feature type="transmembrane region" description="Helical" evidence="7">
    <location>
        <begin position="57"/>
        <end position="79"/>
    </location>
</feature>
<feature type="transmembrane region" description="Helical" evidence="7">
    <location>
        <begin position="275"/>
        <end position="293"/>
    </location>
</feature>